<comment type="caution">
    <text evidence="5">The sequence shown here is derived from an EMBL/GenBank/DDBJ whole genome shotgun (WGS) entry which is preliminary data.</text>
</comment>
<keyword evidence="2" id="KW-0547">Nucleotide-binding</keyword>
<dbReference type="Pfam" id="PF00004">
    <property type="entry name" value="AAA"/>
    <property type="match status" value="1"/>
</dbReference>
<evidence type="ECO:0000256" key="3">
    <source>
        <dbReference type="ARBA" id="ARBA00022840"/>
    </source>
</evidence>
<evidence type="ECO:0000256" key="1">
    <source>
        <dbReference type="ARBA" id="ARBA00006914"/>
    </source>
</evidence>
<dbReference type="InterPro" id="IPR003959">
    <property type="entry name" value="ATPase_AAA_core"/>
</dbReference>
<gene>
    <name evidence="5" type="ORF">IAB89_01430</name>
</gene>
<protein>
    <submittedName>
        <fullName evidence="5">ATP-binding protein</fullName>
    </submittedName>
</protein>
<dbReference type="InterPro" id="IPR027417">
    <property type="entry name" value="P-loop_NTPase"/>
</dbReference>
<organism evidence="5 6">
    <name type="scientific">Candidatus Caccousia avicola</name>
    <dbReference type="NCBI Taxonomy" id="2840721"/>
    <lineage>
        <taxon>Bacteria</taxon>
        <taxon>Bacillati</taxon>
        <taxon>Bacillota</taxon>
        <taxon>Clostridia</taxon>
        <taxon>Eubacteriales</taxon>
        <taxon>Oscillospiraceae</taxon>
        <taxon>Oscillospiraceae incertae sedis</taxon>
        <taxon>Candidatus Caccousia</taxon>
    </lineage>
</organism>
<dbReference type="AlphaFoldDB" id="A0A9D1ALL9"/>
<evidence type="ECO:0000259" key="4">
    <source>
        <dbReference type="SMART" id="SM00382"/>
    </source>
</evidence>
<evidence type="ECO:0000313" key="6">
    <source>
        <dbReference type="Proteomes" id="UP000824242"/>
    </source>
</evidence>
<dbReference type="GO" id="GO:0016887">
    <property type="term" value="F:ATP hydrolysis activity"/>
    <property type="evidence" value="ECO:0007669"/>
    <property type="project" value="InterPro"/>
</dbReference>
<dbReference type="EMBL" id="DVGZ01000014">
    <property type="protein sequence ID" value="HIR46310.1"/>
    <property type="molecule type" value="Genomic_DNA"/>
</dbReference>
<accession>A0A9D1ALL9</accession>
<comment type="similarity">
    <text evidence="1">Belongs to the AAA ATPase family.</text>
</comment>
<keyword evidence="3 5" id="KW-0067">ATP-binding</keyword>
<name>A0A9D1ALL9_9FIRM</name>
<sequence length="688" mass="77549">MKRLAALAALRLSLYLKGRVDSAFFARYSRLISPDVTQEEIDSCPQEPEELFAGDPLLASRWRRLFDLCGGDPIAVTAIQLALLIEMDERALSLLREAFGQPQGALTIEIAARVACPGMESIEDLPAVRRAFDRVEMLLQAQPDAPSFLRSPFAPDGRLAAWLSGDDRPDYALRRLCTLFSPQTEPAPAFCRLRDEAERAADLLSRTDGLSLLHISGEPTSGRRFLVRETARLLDREVLFVPYGEISEHNRLLANPWRRILRELLLSDRLLCLCGMEQEAEDRSGVLPAQLRILERDLRPFGRPAFLTTGETVRVIPFVSCFVHAVPIRPCSMRDSEALWQALARERLGTDEGLPARELAGKMTLTAGQIDRILSLLARTHPDGPWDAKEIFRLCYQVLDDGRYQNIRFVEKTFSWDDLQLEPYQKETLQAICAQVEHQGQVLDDWGLRAKYPYGRCVSALFSGPPGTGKTMAAQVLASTLGLELYKIDLSQVVDKYIGETEKRLREVFDRAEKSNMILFFDEADALLGKRSEVKDAKDKYANTEVAYLLQRMEEYSGVVLMATNLAANIDSAFVRRFRYHVSFTLPGKELRLRLWRSVLPASVPQKGIDFSYLAERFELPGSQIKNIALNACYRAAADGGALTMRHLVEAVFLERQKEGKVMLAGEFGEYGNLLYDLLERRQPAPET</sequence>
<dbReference type="PANTHER" id="PTHR23073">
    <property type="entry name" value="26S PROTEASOME REGULATORY SUBUNIT"/>
    <property type="match status" value="1"/>
</dbReference>
<dbReference type="SUPFAM" id="SSF52540">
    <property type="entry name" value="P-loop containing nucleoside triphosphate hydrolases"/>
    <property type="match status" value="1"/>
</dbReference>
<dbReference type="GO" id="GO:0005524">
    <property type="term" value="F:ATP binding"/>
    <property type="evidence" value="ECO:0007669"/>
    <property type="project" value="UniProtKB-KW"/>
</dbReference>
<evidence type="ECO:0000313" key="5">
    <source>
        <dbReference type="EMBL" id="HIR46310.1"/>
    </source>
</evidence>
<proteinExistence type="inferred from homology"/>
<dbReference type="Gene3D" id="3.40.50.300">
    <property type="entry name" value="P-loop containing nucleotide triphosphate hydrolases"/>
    <property type="match status" value="1"/>
</dbReference>
<dbReference type="CDD" id="cd19481">
    <property type="entry name" value="RecA-like_protease"/>
    <property type="match status" value="1"/>
</dbReference>
<reference evidence="5" key="2">
    <citation type="journal article" date="2021" name="PeerJ">
        <title>Extensive microbial diversity within the chicken gut microbiome revealed by metagenomics and culture.</title>
        <authorList>
            <person name="Gilroy R."/>
            <person name="Ravi A."/>
            <person name="Getino M."/>
            <person name="Pursley I."/>
            <person name="Horton D.L."/>
            <person name="Alikhan N.F."/>
            <person name="Baker D."/>
            <person name="Gharbi K."/>
            <person name="Hall N."/>
            <person name="Watson M."/>
            <person name="Adriaenssens E.M."/>
            <person name="Foster-Nyarko E."/>
            <person name="Jarju S."/>
            <person name="Secka A."/>
            <person name="Antonio M."/>
            <person name="Oren A."/>
            <person name="Chaudhuri R.R."/>
            <person name="La Ragione R."/>
            <person name="Hildebrand F."/>
            <person name="Pallen M.J."/>
        </authorList>
    </citation>
    <scope>NUCLEOTIDE SEQUENCE</scope>
    <source>
        <strain evidence="5">ChiSxjej1B13-7958</strain>
    </source>
</reference>
<evidence type="ECO:0000256" key="2">
    <source>
        <dbReference type="ARBA" id="ARBA00022741"/>
    </source>
</evidence>
<reference evidence="5" key="1">
    <citation type="submission" date="2020-10" db="EMBL/GenBank/DDBJ databases">
        <authorList>
            <person name="Gilroy R."/>
        </authorList>
    </citation>
    <scope>NUCLEOTIDE SEQUENCE</scope>
    <source>
        <strain evidence="5">ChiSxjej1B13-7958</strain>
    </source>
</reference>
<dbReference type="InterPro" id="IPR003593">
    <property type="entry name" value="AAA+_ATPase"/>
</dbReference>
<dbReference type="SMART" id="SM00382">
    <property type="entry name" value="AAA"/>
    <property type="match status" value="1"/>
</dbReference>
<dbReference type="Proteomes" id="UP000824242">
    <property type="component" value="Unassembled WGS sequence"/>
</dbReference>
<feature type="domain" description="AAA+ ATPase" evidence="4">
    <location>
        <begin position="456"/>
        <end position="588"/>
    </location>
</feature>
<dbReference type="InterPro" id="IPR050221">
    <property type="entry name" value="26S_Proteasome_ATPase"/>
</dbReference>